<accession>A0AAV7RAG0</accession>
<sequence>MKNKQYATPVPNNSERKRNRAPQQTSACDGKKRAPESVKANAAKNLVSISLHRMEQQAKYRAKSPMVIVDAYFMNQKEEHELYEKLDGIHYQQYCTMSTLREETNQAEKQCRSLLAQRKTIQRTTLNHVMDEIRSLKIERPSSIRQKHGTPLKPRSLARVSSASPRLGQSRVAHDASWQVPSDQVGNGFISDQTPFLSMVNVSDDEWLKYKLRPATSRTKEASSCAPPRKPRAVSSRLRKLDSTADTMTYRKLEGIAKIENISLKEAERTRQDKITAKEKISQMLDDALQEKINHFLKKFEDKRLQSLSASL</sequence>
<feature type="region of interest" description="Disordered" evidence="1">
    <location>
        <begin position="1"/>
        <end position="37"/>
    </location>
</feature>
<name>A0AAV7RAG0_PLEWA</name>
<dbReference type="Proteomes" id="UP001066276">
    <property type="component" value="Chromosome 5"/>
</dbReference>
<dbReference type="AlphaFoldDB" id="A0AAV7RAG0"/>
<evidence type="ECO:0000313" key="3">
    <source>
        <dbReference type="Proteomes" id="UP001066276"/>
    </source>
</evidence>
<feature type="region of interest" description="Disordered" evidence="1">
    <location>
        <begin position="140"/>
        <end position="175"/>
    </location>
</feature>
<dbReference type="EMBL" id="JANPWB010000009">
    <property type="protein sequence ID" value="KAJ1149304.1"/>
    <property type="molecule type" value="Genomic_DNA"/>
</dbReference>
<organism evidence="2 3">
    <name type="scientific">Pleurodeles waltl</name>
    <name type="common">Iberian ribbed newt</name>
    <dbReference type="NCBI Taxonomy" id="8319"/>
    <lineage>
        <taxon>Eukaryota</taxon>
        <taxon>Metazoa</taxon>
        <taxon>Chordata</taxon>
        <taxon>Craniata</taxon>
        <taxon>Vertebrata</taxon>
        <taxon>Euteleostomi</taxon>
        <taxon>Amphibia</taxon>
        <taxon>Batrachia</taxon>
        <taxon>Caudata</taxon>
        <taxon>Salamandroidea</taxon>
        <taxon>Salamandridae</taxon>
        <taxon>Pleurodelinae</taxon>
        <taxon>Pleurodeles</taxon>
    </lineage>
</organism>
<keyword evidence="3" id="KW-1185">Reference proteome</keyword>
<proteinExistence type="predicted"/>
<evidence type="ECO:0000313" key="2">
    <source>
        <dbReference type="EMBL" id="KAJ1149304.1"/>
    </source>
</evidence>
<protein>
    <submittedName>
        <fullName evidence="2">Uncharacterized protein</fullName>
    </submittedName>
</protein>
<evidence type="ECO:0000256" key="1">
    <source>
        <dbReference type="SAM" id="MobiDB-lite"/>
    </source>
</evidence>
<gene>
    <name evidence="2" type="ORF">NDU88_002115</name>
</gene>
<reference evidence="2" key="1">
    <citation type="journal article" date="2022" name="bioRxiv">
        <title>Sequencing and chromosome-scale assembly of the giantPleurodeles waltlgenome.</title>
        <authorList>
            <person name="Brown T."/>
            <person name="Elewa A."/>
            <person name="Iarovenko S."/>
            <person name="Subramanian E."/>
            <person name="Araus A.J."/>
            <person name="Petzold A."/>
            <person name="Susuki M."/>
            <person name="Suzuki K.-i.T."/>
            <person name="Hayashi T."/>
            <person name="Toyoda A."/>
            <person name="Oliveira C."/>
            <person name="Osipova E."/>
            <person name="Leigh N.D."/>
            <person name="Simon A."/>
            <person name="Yun M.H."/>
        </authorList>
    </citation>
    <scope>NUCLEOTIDE SEQUENCE</scope>
    <source>
        <strain evidence="2">20211129_DDA</strain>
        <tissue evidence="2">Liver</tissue>
    </source>
</reference>
<comment type="caution">
    <text evidence="2">The sequence shown here is derived from an EMBL/GenBank/DDBJ whole genome shotgun (WGS) entry which is preliminary data.</text>
</comment>